<sequence length="265" mass="30709">MSDIKKRSVPISHILAAFFFPPLGVFLTVGLGAHFWINLVLTLFFTWIPGVIHAFWLLFNHNALVNKNEAKTSSLPNPNEIKYPTIDESQLNDDLSSAVGIDYRNLRNFLAVKDFKSANKETESIFKECFFIDIGRVSVDPERPKSIPCTDICTIDRLWVKYSKGYFGISVQDGIWSDIFLSMYLKEKDFANREKLEKTDEQLRQVALFESWRKFNNKLGWKSDIKYIYDFSAPKGHLPVLYHPHSNSCYCAMTVLFDRLRKCLE</sequence>
<dbReference type="Gene3D" id="1.25.40.620">
    <property type="match status" value="1"/>
</dbReference>
<comment type="subcellular location">
    <subcellularLocation>
        <location evidence="1">Membrane</location>
    </subcellularLocation>
</comment>
<dbReference type="InterPro" id="IPR037215">
    <property type="entry name" value="GUN4-like_sf"/>
</dbReference>
<keyword evidence="9" id="KW-1185">Reference proteome</keyword>
<dbReference type="GO" id="GO:0030288">
    <property type="term" value="C:outer membrane-bounded periplasmic space"/>
    <property type="evidence" value="ECO:0007669"/>
    <property type="project" value="TreeGrafter"/>
</dbReference>
<evidence type="ECO:0000256" key="5">
    <source>
        <dbReference type="ARBA" id="ARBA00023136"/>
    </source>
</evidence>
<gene>
    <name evidence="8" type="ORF">PL9631_1060158</name>
</gene>
<feature type="transmembrane region" description="Helical" evidence="6">
    <location>
        <begin position="35"/>
        <end position="59"/>
    </location>
</feature>
<comment type="caution">
    <text evidence="8">The sequence shown here is derived from an EMBL/GenBank/DDBJ whole genome shotgun (WGS) entry which is preliminary data.</text>
</comment>
<reference evidence="8" key="1">
    <citation type="submission" date="2019-10" db="EMBL/GenBank/DDBJ databases">
        <authorList>
            <consortium name="Genoscope - CEA"/>
            <person name="William W."/>
        </authorList>
    </citation>
    <scope>NUCLEOTIDE SEQUENCE [LARGE SCALE GENOMIC DNA]</scope>
    <source>
        <strain evidence="8">BBR_PRJEB10994</strain>
    </source>
</reference>
<dbReference type="Proteomes" id="UP000182190">
    <property type="component" value="Unassembled WGS sequence"/>
</dbReference>
<evidence type="ECO:0000313" key="8">
    <source>
        <dbReference type="EMBL" id="VXD12684.1"/>
    </source>
</evidence>
<dbReference type="AlphaFoldDB" id="A0A7Z9BGA0"/>
<feature type="transmembrane region" description="Helical" evidence="6">
    <location>
        <begin position="12"/>
        <end position="29"/>
    </location>
</feature>
<comment type="similarity">
    <text evidence="2">Belongs to the UPF0057 (PMP3) family.</text>
</comment>
<keyword evidence="4 6" id="KW-1133">Transmembrane helix</keyword>
<dbReference type="GO" id="GO:0016020">
    <property type="term" value="C:membrane"/>
    <property type="evidence" value="ECO:0007669"/>
    <property type="project" value="UniProtKB-SubCell"/>
</dbReference>
<name>A0A7Z9BGA0_9CYAN</name>
<dbReference type="InterPro" id="IPR000612">
    <property type="entry name" value="PMP3"/>
</dbReference>
<feature type="domain" description="GUN4-like" evidence="7">
    <location>
        <begin position="97"/>
        <end position="241"/>
    </location>
</feature>
<protein>
    <submittedName>
        <fullName evidence="8">GUN4 domain protein (Modular protein)</fullName>
    </submittedName>
</protein>
<dbReference type="PANTHER" id="PTHR34800">
    <property type="entry name" value="TETRAPYRROLE-BINDING PROTEIN, CHLOROPLASTIC"/>
    <property type="match status" value="1"/>
</dbReference>
<dbReference type="Pfam" id="PF05419">
    <property type="entry name" value="GUN4"/>
    <property type="match status" value="1"/>
</dbReference>
<evidence type="ECO:0000259" key="7">
    <source>
        <dbReference type="Pfam" id="PF05419"/>
    </source>
</evidence>
<dbReference type="Pfam" id="PF01679">
    <property type="entry name" value="Pmp3"/>
    <property type="match status" value="1"/>
</dbReference>
<evidence type="ECO:0000256" key="2">
    <source>
        <dbReference type="ARBA" id="ARBA00009530"/>
    </source>
</evidence>
<evidence type="ECO:0000256" key="6">
    <source>
        <dbReference type="SAM" id="Phobius"/>
    </source>
</evidence>
<evidence type="ECO:0000256" key="4">
    <source>
        <dbReference type="ARBA" id="ARBA00022989"/>
    </source>
</evidence>
<evidence type="ECO:0000256" key="3">
    <source>
        <dbReference type="ARBA" id="ARBA00022692"/>
    </source>
</evidence>
<keyword evidence="3 6" id="KW-0812">Transmembrane</keyword>
<dbReference type="InterPro" id="IPR008629">
    <property type="entry name" value="GUN4-like"/>
</dbReference>
<dbReference type="SUPFAM" id="SSF140869">
    <property type="entry name" value="GUN4-like"/>
    <property type="match status" value="1"/>
</dbReference>
<organism evidence="8 9">
    <name type="scientific">Planktothrix paucivesiculata PCC 9631</name>
    <dbReference type="NCBI Taxonomy" id="671071"/>
    <lineage>
        <taxon>Bacteria</taxon>
        <taxon>Bacillati</taxon>
        <taxon>Cyanobacteriota</taxon>
        <taxon>Cyanophyceae</taxon>
        <taxon>Oscillatoriophycideae</taxon>
        <taxon>Oscillatoriales</taxon>
        <taxon>Microcoleaceae</taxon>
        <taxon>Planktothrix</taxon>
    </lineage>
</organism>
<evidence type="ECO:0000313" key="9">
    <source>
        <dbReference type="Proteomes" id="UP000182190"/>
    </source>
</evidence>
<dbReference type="PROSITE" id="PS01309">
    <property type="entry name" value="UPF0057"/>
    <property type="match status" value="1"/>
</dbReference>
<dbReference type="RefSeq" id="WP_197046472.1">
    <property type="nucleotide sequence ID" value="NZ_LR735026.1"/>
</dbReference>
<dbReference type="Gene3D" id="1.10.10.1770">
    <property type="entry name" value="Gun4-like"/>
    <property type="match status" value="1"/>
</dbReference>
<evidence type="ECO:0000256" key="1">
    <source>
        <dbReference type="ARBA" id="ARBA00004370"/>
    </source>
</evidence>
<proteinExistence type="inferred from homology"/>
<dbReference type="PANTHER" id="PTHR34800:SF1">
    <property type="entry name" value="TETRAPYRROLE-BINDING PROTEIN, CHLOROPLASTIC"/>
    <property type="match status" value="1"/>
</dbReference>
<accession>A0A7Z9BGA0</accession>
<keyword evidence="5 6" id="KW-0472">Membrane</keyword>
<dbReference type="GO" id="GO:0046906">
    <property type="term" value="F:tetrapyrrole binding"/>
    <property type="evidence" value="ECO:0007669"/>
    <property type="project" value="TreeGrafter"/>
</dbReference>
<dbReference type="EMBL" id="CZCS02000009">
    <property type="protein sequence ID" value="VXD12684.1"/>
    <property type="molecule type" value="Genomic_DNA"/>
</dbReference>